<name>K0SDD6_THAOC</name>
<comment type="caution">
    <text evidence="2">The sequence shown here is derived from an EMBL/GenBank/DDBJ whole genome shotgun (WGS) entry which is preliminary data.</text>
</comment>
<proteinExistence type="predicted"/>
<keyword evidence="3" id="KW-1185">Reference proteome</keyword>
<dbReference type="Proteomes" id="UP000266841">
    <property type="component" value="Unassembled WGS sequence"/>
</dbReference>
<feature type="non-terminal residue" evidence="2">
    <location>
        <position position="332"/>
    </location>
</feature>
<accession>K0SDD6</accession>
<evidence type="ECO:0000313" key="3">
    <source>
        <dbReference type="Proteomes" id="UP000266841"/>
    </source>
</evidence>
<feature type="compositionally biased region" description="Gly residues" evidence="1">
    <location>
        <begin position="248"/>
        <end position="258"/>
    </location>
</feature>
<feature type="region of interest" description="Disordered" evidence="1">
    <location>
        <begin position="165"/>
        <end position="332"/>
    </location>
</feature>
<gene>
    <name evidence="2" type="ORF">THAOC_15189</name>
</gene>
<dbReference type="EMBL" id="AGNL01017632">
    <property type="protein sequence ID" value="EJK64108.1"/>
    <property type="molecule type" value="Genomic_DNA"/>
</dbReference>
<protein>
    <submittedName>
        <fullName evidence="2">Uncharacterized protein</fullName>
    </submittedName>
</protein>
<feature type="compositionally biased region" description="Polar residues" evidence="1">
    <location>
        <begin position="226"/>
        <end position="236"/>
    </location>
</feature>
<reference evidence="2 3" key="1">
    <citation type="journal article" date="2012" name="Genome Biol.">
        <title>Genome and low-iron response of an oceanic diatom adapted to chronic iron limitation.</title>
        <authorList>
            <person name="Lommer M."/>
            <person name="Specht M."/>
            <person name="Roy A.S."/>
            <person name="Kraemer L."/>
            <person name="Andreson R."/>
            <person name="Gutowska M.A."/>
            <person name="Wolf J."/>
            <person name="Bergner S.V."/>
            <person name="Schilhabel M.B."/>
            <person name="Klostermeier U.C."/>
            <person name="Beiko R.G."/>
            <person name="Rosenstiel P."/>
            <person name="Hippler M."/>
            <person name="Laroche J."/>
        </authorList>
    </citation>
    <scope>NUCLEOTIDE SEQUENCE [LARGE SCALE GENOMIC DNA]</scope>
    <source>
        <strain evidence="2 3">CCMP1005</strain>
    </source>
</reference>
<dbReference type="AlphaFoldDB" id="K0SDD6"/>
<organism evidence="2 3">
    <name type="scientific">Thalassiosira oceanica</name>
    <name type="common">Marine diatom</name>
    <dbReference type="NCBI Taxonomy" id="159749"/>
    <lineage>
        <taxon>Eukaryota</taxon>
        <taxon>Sar</taxon>
        <taxon>Stramenopiles</taxon>
        <taxon>Ochrophyta</taxon>
        <taxon>Bacillariophyta</taxon>
        <taxon>Coscinodiscophyceae</taxon>
        <taxon>Thalassiosirophycidae</taxon>
        <taxon>Thalassiosirales</taxon>
        <taxon>Thalassiosiraceae</taxon>
        <taxon>Thalassiosira</taxon>
    </lineage>
</organism>
<evidence type="ECO:0000256" key="1">
    <source>
        <dbReference type="SAM" id="MobiDB-lite"/>
    </source>
</evidence>
<feature type="compositionally biased region" description="Pro residues" evidence="1">
    <location>
        <begin position="266"/>
        <end position="275"/>
    </location>
</feature>
<evidence type="ECO:0000313" key="2">
    <source>
        <dbReference type="EMBL" id="EJK64108.1"/>
    </source>
</evidence>
<sequence length="332" mass="35947">MAEFNEPGVTDWKVVINGIHSKTKFEYYRSVPQFKKTIFGLMVILVLTAWGANLSAICDVLPTINGVTHKIPIQTTEVANYGVMTGNTPCNSREAIQGEEAMQGEEQLYYPLPWIPASDDPISPSLQWGTRLPCALLHRSPGGHCQPSTQLKICKANDAGRDKTLTTEAQMRPEPTMATSSDEGPPRKRRGAFLPRADLENSSPEDEEGDGAGGKPGDRKQKKTNGRTLKGSSATGKKSRSKPPPTGRGDGYKGTNGKDGGRDPWPSSPAGPPPRRQGAAEASSAGGGIPSRRLATPTARWRPSLAQAEAQRRLTGPLDPRRRRHEEARLAR</sequence>